<feature type="region of interest" description="Disordered" evidence="5">
    <location>
        <begin position="44"/>
        <end position="63"/>
    </location>
</feature>
<gene>
    <name evidence="7" type="ORF">G3M48_009111</name>
</gene>
<comment type="caution">
    <text evidence="7">The sequence shown here is derived from an EMBL/GenBank/DDBJ whole genome shotgun (WGS) entry which is preliminary data.</text>
</comment>
<dbReference type="GO" id="GO:0034599">
    <property type="term" value="P:cellular response to oxidative stress"/>
    <property type="evidence" value="ECO:0007669"/>
    <property type="project" value="UniProtKB-ARBA"/>
</dbReference>
<keyword evidence="3" id="KW-0539">Nucleus</keyword>
<dbReference type="GO" id="GO:0001228">
    <property type="term" value="F:DNA-binding transcription activator activity, RNA polymerase II-specific"/>
    <property type="evidence" value="ECO:0007669"/>
    <property type="project" value="TreeGrafter"/>
</dbReference>
<dbReference type="InterPro" id="IPR004827">
    <property type="entry name" value="bZIP"/>
</dbReference>
<feature type="compositionally biased region" description="Basic and acidic residues" evidence="5">
    <location>
        <begin position="167"/>
        <end position="178"/>
    </location>
</feature>
<feature type="compositionally biased region" description="Low complexity" evidence="5">
    <location>
        <begin position="117"/>
        <end position="128"/>
    </location>
</feature>
<organism evidence="7 8">
    <name type="scientific">Beauveria asiatica</name>
    <dbReference type="NCBI Taxonomy" id="1069075"/>
    <lineage>
        <taxon>Eukaryota</taxon>
        <taxon>Fungi</taxon>
        <taxon>Dikarya</taxon>
        <taxon>Ascomycota</taxon>
        <taxon>Pezizomycotina</taxon>
        <taxon>Sordariomycetes</taxon>
        <taxon>Hypocreomycetidae</taxon>
        <taxon>Hypocreales</taxon>
        <taxon>Cordycipitaceae</taxon>
        <taxon>Beauveria</taxon>
    </lineage>
</organism>
<evidence type="ECO:0000256" key="1">
    <source>
        <dbReference type="ARBA" id="ARBA00004123"/>
    </source>
</evidence>
<accession>A0AAW0S3H6</accession>
<sequence>MLSNIFRPQAAMNFFSDYRYDSAEAAAAAAAGKQPYGFLEDMHPTTTSHAVPGPSNEVGRASTPHSTFDAALAGEDFASYDYGAADLGPPNNSLATAPFPNSPSAAAHLHHAAAFAAAQQQMVQHHQAMPGQSEQQSPEASKVNSDDDDLTPAQSRRKAQNRAAQRAFRERKEKHVKDLESKLANLENSQQQASFENERLRRHLQKVSTENEILRATSNMNNQSASSQHHHHQQQQTGPGGHRRRASSPPPMINGPSEYRPTDFYASLLRDQASSKSPSHRIVMGDDGERLLAPGATWDLIVSHELYKRGLVNVSMVSERLRDKARCDGQGPVFPESAILEAIMQSVASGSDDLL</sequence>
<dbReference type="EMBL" id="JAAHCF010000072">
    <property type="protein sequence ID" value="KAK8148810.1"/>
    <property type="molecule type" value="Genomic_DNA"/>
</dbReference>
<dbReference type="GO" id="GO:0000976">
    <property type="term" value="F:transcription cis-regulatory region binding"/>
    <property type="evidence" value="ECO:0007669"/>
    <property type="project" value="InterPro"/>
</dbReference>
<dbReference type="GO" id="GO:0005737">
    <property type="term" value="C:cytoplasm"/>
    <property type="evidence" value="ECO:0007669"/>
    <property type="project" value="UniProtKB-SubCell"/>
</dbReference>
<dbReference type="PANTHER" id="PTHR40621:SF8">
    <property type="entry name" value="AP-1-LIKE TRANSCRIPTION FACTOR YAP3"/>
    <property type="match status" value="1"/>
</dbReference>
<protein>
    <recommendedName>
        <fullName evidence="6">BZIP domain-containing protein</fullName>
    </recommendedName>
</protein>
<dbReference type="SUPFAM" id="SSF57959">
    <property type="entry name" value="Leucine zipper domain"/>
    <property type="match status" value="1"/>
</dbReference>
<evidence type="ECO:0000256" key="3">
    <source>
        <dbReference type="ARBA" id="ARBA00023242"/>
    </source>
</evidence>
<dbReference type="GO" id="GO:0090575">
    <property type="term" value="C:RNA polymerase II transcription regulator complex"/>
    <property type="evidence" value="ECO:0007669"/>
    <property type="project" value="TreeGrafter"/>
</dbReference>
<dbReference type="SMART" id="SM00338">
    <property type="entry name" value="BRLZ"/>
    <property type="match status" value="1"/>
</dbReference>
<dbReference type="Pfam" id="PF00170">
    <property type="entry name" value="bZIP_1"/>
    <property type="match status" value="1"/>
</dbReference>
<comment type="subcellular location">
    <subcellularLocation>
        <location evidence="2">Cytoplasm</location>
    </subcellularLocation>
    <subcellularLocation>
        <location evidence="1">Nucleus</location>
    </subcellularLocation>
</comment>
<feature type="domain" description="BZIP" evidence="6">
    <location>
        <begin position="151"/>
        <end position="214"/>
    </location>
</feature>
<feature type="region of interest" description="Disordered" evidence="5">
    <location>
        <begin position="117"/>
        <end position="178"/>
    </location>
</feature>
<dbReference type="AlphaFoldDB" id="A0AAW0S3H6"/>
<dbReference type="PROSITE" id="PS50217">
    <property type="entry name" value="BZIP"/>
    <property type="match status" value="1"/>
</dbReference>
<evidence type="ECO:0000256" key="5">
    <source>
        <dbReference type="SAM" id="MobiDB-lite"/>
    </source>
</evidence>
<dbReference type="CDD" id="cd14688">
    <property type="entry name" value="bZIP_YAP"/>
    <property type="match status" value="1"/>
</dbReference>
<evidence type="ECO:0000313" key="8">
    <source>
        <dbReference type="Proteomes" id="UP001397290"/>
    </source>
</evidence>
<keyword evidence="8" id="KW-1185">Reference proteome</keyword>
<dbReference type="InterPro" id="IPR046347">
    <property type="entry name" value="bZIP_sf"/>
</dbReference>
<evidence type="ECO:0000313" key="7">
    <source>
        <dbReference type="EMBL" id="KAK8148810.1"/>
    </source>
</evidence>
<feature type="compositionally biased region" description="Polar residues" evidence="5">
    <location>
        <begin position="130"/>
        <end position="143"/>
    </location>
</feature>
<dbReference type="PROSITE" id="PS00036">
    <property type="entry name" value="BZIP_BASIC"/>
    <property type="match status" value="1"/>
</dbReference>
<reference evidence="7 8" key="1">
    <citation type="submission" date="2020-02" db="EMBL/GenBank/DDBJ databases">
        <title>Comparative genomics of the hypocrealean fungal genus Beauvera.</title>
        <authorList>
            <person name="Showalter D.N."/>
            <person name="Bushley K.E."/>
            <person name="Rehner S.A."/>
        </authorList>
    </citation>
    <scope>NUCLEOTIDE SEQUENCE [LARGE SCALE GENOMIC DNA]</scope>
    <source>
        <strain evidence="7 8">ARSEF4384</strain>
    </source>
</reference>
<feature type="region of interest" description="Disordered" evidence="5">
    <location>
        <begin position="221"/>
        <end position="261"/>
    </location>
</feature>
<evidence type="ECO:0000256" key="4">
    <source>
        <dbReference type="ARBA" id="ARBA00038132"/>
    </source>
</evidence>
<dbReference type="Proteomes" id="UP001397290">
    <property type="component" value="Unassembled WGS sequence"/>
</dbReference>
<dbReference type="FunFam" id="1.20.5.170:FF:000067">
    <property type="entry name" value="BZIP transcription factor"/>
    <property type="match status" value="1"/>
</dbReference>
<dbReference type="InterPro" id="IPR050936">
    <property type="entry name" value="AP-1-like"/>
</dbReference>
<evidence type="ECO:0000259" key="6">
    <source>
        <dbReference type="PROSITE" id="PS50217"/>
    </source>
</evidence>
<proteinExistence type="inferred from homology"/>
<evidence type="ECO:0000256" key="2">
    <source>
        <dbReference type="ARBA" id="ARBA00004496"/>
    </source>
</evidence>
<dbReference type="Gene3D" id="1.20.5.170">
    <property type="match status" value="1"/>
</dbReference>
<dbReference type="PANTHER" id="PTHR40621">
    <property type="entry name" value="TRANSCRIPTION FACTOR KAPC-RELATED"/>
    <property type="match status" value="1"/>
</dbReference>
<comment type="similarity">
    <text evidence="4">Belongs to the bZIP family. YAP subfamily.</text>
</comment>
<name>A0AAW0S3H6_9HYPO</name>
<dbReference type="Gene3D" id="1.10.238.100">
    <property type="entry name" value="YAP1 redox domain. Chain B"/>
    <property type="match status" value="1"/>
</dbReference>